<comment type="caution">
    <text evidence="2">The sequence shown here is derived from an EMBL/GenBank/DDBJ whole genome shotgun (WGS) entry which is preliminary data.</text>
</comment>
<evidence type="ECO:0000313" key="2">
    <source>
        <dbReference type="EMBL" id="KKL10331.1"/>
    </source>
</evidence>
<sequence>MKDKDRDTLLTELKTDMKWVVKGLTNHLFSHSRMNIMAWSTAAGALIALILMLIKSLGK</sequence>
<dbReference type="EMBL" id="LAZR01042102">
    <property type="protein sequence ID" value="KKL10331.1"/>
    <property type="molecule type" value="Genomic_DNA"/>
</dbReference>
<evidence type="ECO:0000256" key="1">
    <source>
        <dbReference type="SAM" id="Phobius"/>
    </source>
</evidence>
<keyword evidence="1" id="KW-0812">Transmembrane</keyword>
<name>A0A0F9CXH9_9ZZZZ</name>
<keyword evidence="1" id="KW-1133">Transmembrane helix</keyword>
<feature type="transmembrane region" description="Helical" evidence="1">
    <location>
        <begin position="36"/>
        <end position="54"/>
    </location>
</feature>
<keyword evidence="1" id="KW-0472">Membrane</keyword>
<protein>
    <submittedName>
        <fullName evidence="2">Uncharacterized protein</fullName>
    </submittedName>
</protein>
<organism evidence="2">
    <name type="scientific">marine sediment metagenome</name>
    <dbReference type="NCBI Taxonomy" id="412755"/>
    <lineage>
        <taxon>unclassified sequences</taxon>
        <taxon>metagenomes</taxon>
        <taxon>ecological metagenomes</taxon>
    </lineage>
</organism>
<reference evidence="2" key="1">
    <citation type="journal article" date="2015" name="Nature">
        <title>Complex archaea that bridge the gap between prokaryotes and eukaryotes.</title>
        <authorList>
            <person name="Spang A."/>
            <person name="Saw J.H."/>
            <person name="Jorgensen S.L."/>
            <person name="Zaremba-Niedzwiedzka K."/>
            <person name="Martijn J."/>
            <person name="Lind A.E."/>
            <person name="van Eijk R."/>
            <person name="Schleper C."/>
            <person name="Guy L."/>
            <person name="Ettema T.J."/>
        </authorList>
    </citation>
    <scope>NUCLEOTIDE SEQUENCE</scope>
</reference>
<dbReference type="AlphaFoldDB" id="A0A0F9CXH9"/>
<gene>
    <name evidence="2" type="ORF">LCGC14_2556900</name>
</gene>
<proteinExistence type="predicted"/>
<accession>A0A0F9CXH9</accession>